<protein>
    <submittedName>
        <fullName evidence="1">Uncharacterized protein</fullName>
    </submittedName>
</protein>
<evidence type="ECO:0000313" key="1">
    <source>
        <dbReference type="EMBL" id="QHT23280.1"/>
    </source>
</evidence>
<dbReference type="AlphaFoldDB" id="A0A6C0E3W8"/>
<dbReference type="EMBL" id="MN739730">
    <property type="protein sequence ID" value="QHT23280.1"/>
    <property type="molecule type" value="Genomic_DNA"/>
</dbReference>
<proteinExistence type="predicted"/>
<name>A0A6C0E3W8_9ZZZZ</name>
<sequence length="183" mass="21551">MSIIFIHYRLLLLLLLLLLYHGNNVSFRVLKTAILQFFPTIKLHHIILLSDNPSHHVYTLDFTPINQTNITTLVKLLLGQNVDAEVRLRYITMDNGCDICSGNSNNEIDNAFVEKWDNINKLNEKMSKQVTKNTYNSIDNKQLQHIIKSYFTWPEYMNLYCHNCQHFSKYMYKIYLSSTSKNK</sequence>
<accession>A0A6C0E3W8</accession>
<organism evidence="1">
    <name type="scientific">viral metagenome</name>
    <dbReference type="NCBI Taxonomy" id="1070528"/>
    <lineage>
        <taxon>unclassified sequences</taxon>
        <taxon>metagenomes</taxon>
        <taxon>organismal metagenomes</taxon>
    </lineage>
</organism>
<reference evidence="1" key="1">
    <citation type="journal article" date="2020" name="Nature">
        <title>Giant virus diversity and host interactions through global metagenomics.</title>
        <authorList>
            <person name="Schulz F."/>
            <person name="Roux S."/>
            <person name="Paez-Espino D."/>
            <person name="Jungbluth S."/>
            <person name="Walsh D.A."/>
            <person name="Denef V.J."/>
            <person name="McMahon K.D."/>
            <person name="Konstantinidis K.T."/>
            <person name="Eloe-Fadrosh E.A."/>
            <person name="Kyrpides N.C."/>
            <person name="Woyke T."/>
        </authorList>
    </citation>
    <scope>NUCLEOTIDE SEQUENCE</scope>
    <source>
        <strain evidence="1">GVMAG-M-3300023179-116</strain>
    </source>
</reference>